<name>A0A433JJI1_9GAMM</name>
<dbReference type="Proteomes" id="UP000288012">
    <property type="component" value="Unassembled WGS sequence"/>
</dbReference>
<dbReference type="InterPro" id="IPR053136">
    <property type="entry name" value="UTP_pyrophosphatase-like"/>
</dbReference>
<dbReference type="InterPro" id="IPR002725">
    <property type="entry name" value="YgjP-like_metallopeptidase"/>
</dbReference>
<sequence>MNRLTKLTLQEMEIELERKRVKNINLRINARGQIKVSAPIFCTDESILNFLQNKQEWIRKHYLRFSKQTEKNLEFKTGESHLYLGNNYELLIQPACKKNYVKLQGSYLYCFIKNDTINKKGLVLHWYREQLKTLLPDLIQKWETLIGVKVTSWGIKAMKTRWGTCNPHSKRIWLNLFLIKKPLICIEYVVVHELIHLLEASHNKRFYALMDKFFPEWQQCRSLLRG</sequence>
<dbReference type="PANTHER" id="PTHR30399:SF1">
    <property type="entry name" value="UTP PYROPHOSPHATASE"/>
    <property type="match status" value="1"/>
</dbReference>
<reference evidence="2 3" key="1">
    <citation type="submission" date="2018-12" db="EMBL/GenBank/DDBJ databases">
        <title>Legionella sp,whole genome shotgun sequence.</title>
        <authorList>
            <person name="Wu H."/>
        </authorList>
    </citation>
    <scope>NUCLEOTIDE SEQUENCE [LARGE SCALE GENOMIC DNA]</scope>
    <source>
        <strain evidence="3">km714</strain>
    </source>
</reference>
<dbReference type="AlphaFoldDB" id="A0A433JJI1"/>
<organism evidence="2 3">
    <name type="scientific">Legionella septentrionalis</name>
    <dbReference type="NCBI Taxonomy" id="2498109"/>
    <lineage>
        <taxon>Bacteria</taxon>
        <taxon>Pseudomonadati</taxon>
        <taxon>Pseudomonadota</taxon>
        <taxon>Gammaproteobacteria</taxon>
        <taxon>Legionellales</taxon>
        <taxon>Legionellaceae</taxon>
        <taxon>Legionella</taxon>
    </lineage>
</organism>
<dbReference type="PANTHER" id="PTHR30399">
    <property type="entry name" value="UNCHARACTERIZED PROTEIN YGJP"/>
    <property type="match status" value="1"/>
</dbReference>
<dbReference type="RefSeq" id="WP_127111230.1">
    <property type="nucleotide sequence ID" value="NZ_RZGR01000013.1"/>
</dbReference>
<evidence type="ECO:0000313" key="3">
    <source>
        <dbReference type="Proteomes" id="UP000288012"/>
    </source>
</evidence>
<dbReference type="CDD" id="cd07344">
    <property type="entry name" value="M48_yhfN_like"/>
    <property type="match status" value="1"/>
</dbReference>
<accession>A0A433JJI1</accession>
<gene>
    <name evidence="2" type="ORF">EKM59_05510</name>
</gene>
<dbReference type="Pfam" id="PF01863">
    <property type="entry name" value="YgjP-like"/>
    <property type="match status" value="1"/>
</dbReference>
<evidence type="ECO:0000259" key="1">
    <source>
        <dbReference type="Pfam" id="PF01863"/>
    </source>
</evidence>
<evidence type="ECO:0000313" key="2">
    <source>
        <dbReference type="EMBL" id="RUQ88330.1"/>
    </source>
</evidence>
<comment type="caution">
    <text evidence="2">The sequence shown here is derived from an EMBL/GenBank/DDBJ whole genome shotgun (WGS) entry which is preliminary data.</text>
</comment>
<dbReference type="Gene3D" id="3.30.2010.10">
    <property type="entry name" value="Metalloproteases ('zincins'), catalytic domain"/>
    <property type="match status" value="1"/>
</dbReference>
<feature type="domain" description="YgjP-like metallopeptidase" evidence="1">
    <location>
        <begin position="22"/>
        <end position="225"/>
    </location>
</feature>
<proteinExistence type="predicted"/>
<protein>
    <submittedName>
        <fullName evidence="2">M48 family peptidase</fullName>
    </submittedName>
</protein>
<keyword evidence="3" id="KW-1185">Reference proteome</keyword>
<dbReference type="EMBL" id="RZGR01000013">
    <property type="protein sequence ID" value="RUQ88330.1"/>
    <property type="molecule type" value="Genomic_DNA"/>
</dbReference>